<feature type="domain" description="Heterokaryon incompatibility" evidence="1">
    <location>
        <begin position="49"/>
        <end position="131"/>
    </location>
</feature>
<feature type="non-terminal residue" evidence="2">
    <location>
        <position position="131"/>
    </location>
</feature>
<dbReference type="InterPro" id="IPR052895">
    <property type="entry name" value="HetReg/Transcr_Mod"/>
</dbReference>
<dbReference type="AlphaFoldDB" id="A0A0C3E330"/>
<keyword evidence="3" id="KW-1185">Reference proteome</keyword>
<dbReference type="EMBL" id="KN832870">
    <property type="protein sequence ID" value="KIN08753.1"/>
    <property type="molecule type" value="Genomic_DNA"/>
</dbReference>
<evidence type="ECO:0000313" key="2">
    <source>
        <dbReference type="EMBL" id="KIN08753.1"/>
    </source>
</evidence>
<evidence type="ECO:0000313" key="3">
    <source>
        <dbReference type="Proteomes" id="UP000054321"/>
    </source>
</evidence>
<gene>
    <name evidence="2" type="ORF">OIDMADRAFT_107607</name>
</gene>
<dbReference type="Pfam" id="PF06985">
    <property type="entry name" value="HET"/>
    <property type="match status" value="1"/>
</dbReference>
<dbReference type="HOGENOM" id="CLU_004184_6_2_1"/>
<name>A0A0C3E330_OIDMZ</name>
<dbReference type="InParanoid" id="A0A0C3E330"/>
<accession>A0A0C3E330</accession>
<dbReference type="PANTHER" id="PTHR24148:SF73">
    <property type="entry name" value="HET DOMAIN PROTEIN (AFU_ORTHOLOGUE AFUA_8G01020)"/>
    <property type="match status" value="1"/>
</dbReference>
<dbReference type="Proteomes" id="UP000054321">
    <property type="component" value="Unassembled WGS sequence"/>
</dbReference>
<dbReference type="PANTHER" id="PTHR24148">
    <property type="entry name" value="ANKYRIN REPEAT DOMAIN-CONTAINING PROTEIN 39 HOMOLOG-RELATED"/>
    <property type="match status" value="1"/>
</dbReference>
<dbReference type="InterPro" id="IPR010730">
    <property type="entry name" value="HET"/>
</dbReference>
<proteinExistence type="predicted"/>
<protein>
    <recommendedName>
        <fullName evidence="1">Heterokaryon incompatibility domain-containing protein</fullName>
    </recommendedName>
</protein>
<dbReference type="OrthoDB" id="2157530at2759"/>
<reference evidence="3" key="2">
    <citation type="submission" date="2015-01" db="EMBL/GenBank/DDBJ databases">
        <title>Evolutionary Origins and Diversification of the Mycorrhizal Mutualists.</title>
        <authorList>
            <consortium name="DOE Joint Genome Institute"/>
            <consortium name="Mycorrhizal Genomics Consortium"/>
            <person name="Kohler A."/>
            <person name="Kuo A."/>
            <person name="Nagy L.G."/>
            <person name="Floudas D."/>
            <person name="Copeland A."/>
            <person name="Barry K.W."/>
            <person name="Cichocki N."/>
            <person name="Veneault-Fourrey C."/>
            <person name="LaButti K."/>
            <person name="Lindquist E.A."/>
            <person name="Lipzen A."/>
            <person name="Lundell T."/>
            <person name="Morin E."/>
            <person name="Murat C."/>
            <person name="Riley R."/>
            <person name="Ohm R."/>
            <person name="Sun H."/>
            <person name="Tunlid A."/>
            <person name="Henrissat B."/>
            <person name="Grigoriev I.V."/>
            <person name="Hibbett D.S."/>
            <person name="Martin F."/>
        </authorList>
    </citation>
    <scope>NUCLEOTIDE SEQUENCE [LARGE SCALE GENOMIC DNA]</scope>
    <source>
        <strain evidence="3">Zn</strain>
    </source>
</reference>
<reference evidence="2 3" key="1">
    <citation type="submission" date="2014-04" db="EMBL/GenBank/DDBJ databases">
        <authorList>
            <consortium name="DOE Joint Genome Institute"/>
            <person name="Kuo A."/>
            <person name="Martino E."/>
            <person name="Perotto S."/>
            <person name="Kohler A."/>
            <person name="Nagy L.G."/>
            <person name="Floudas D."/>
            <person name="Copeland A."/>
            <person name="Barry K.W."/>
            <person name="Cichocki N."/>
            <person name="Veneault-Fourrey C."/>
            <person name="LaButti K."/>
            <person name="Lindquist E.A."/>
            <person name="Lipzen A."/>
            <person name="Lundell T."/>
            <person name="Morin E."/>
            <person name="Murat C."/>
            <person name="Sun H."/>
            <person name="Tunlid A."/>
            <person name="Henrissat B."/>
            <person name="Grigoriev I.V."/>
            <person name="Hibbett D.S."/>
            <person name="Martin F."/>
            <person name="Nordberg H.P."/>
            <person name="Cantor M.N."/>
            <person name="Hua S.X."/>
        </authorList>
    </citation>
    <scope>NUCLEOTIDE SEQUENCE [LARGE SCALE GENOMIC DNA]</scope>
    <source>
        <strain evidence="2 3">Zn</strain>
    </source>
</reference>
<organism evidence="2 3">
    <name type="scientific">Oidiodendron maius (strain Zn)</name>
    <dbReference type="NCBI Taxonomy" id="913774"/>
    <lineage>
        <taxon>Eukaryota</taxon>
        <taxon>Fungi</taxon>
        <taxon>Dikarya</taxon>
        <taxon>Ascomycota</taxon>
        <taxon>Pezizomycotina</taxon>
        <taxon>Leotiomycetes</taxon>
        <taxon>Leotiomycetes incertae sedis</taxon>
        <taxon>Myxotrichaceae</taxon>
        <taxon>Oidiodendron</taxon>
    </lineage>
</organism>
<evidence type="ECO:0000259" key="1">
    <source>
        <dbReference type="Pfam" id="PF06985"/>
    </source>
</evidence>
<sequence length="131" mass="14904">MAESSNRAFKYGILTRGEFRVLLILPSRDPSAEIHCHLLKDTFEAAEPYVALSYMWGSVVLKEQIIVNDTPFPVGKNLSNALRRMRQPEVAQRIWADAICINQSDIGEKNIQVAQMRNIYSRADRVAIWLG</sequence>
<dbReference type="STRING" id="913774.A0A0C3E330"/>